<evidence type="ECO:0000256" key="2">
    <source>
        <dbReference type="SAM" id="Phobius"/>
    </source>
</evidence>
<evidence type="ECO:0000313" key="5">
    <source>
        <dbReference type="Proteomes" id="UP000663881"/>
    </source>
</evidence>
<dbReference type="Proteomes" id="UP000663891">
    <property type="component" value="Unassembled WGS sequence"/>
</dbReference>
<evidence type="ECO:0000313" key="3">
    <source>
        <dbReference type="EMBL" id="CAF0954235.1"/>
    </source>
</evidence>
<keyword evidence="2" id="KW-1133">Transmembrane helix</keyword>
<sequence length="318" mass="33981">MNDIEEIYLPSHNQHETVSKPNQDWVSVTHNRLSKRFKIWIGVCTVLGIATFFAALLVPILLTNGKLTSFSTTTTTTQATSISTTTTSTTSTTSTATSTTSTSTTTSATSTSTTSTTSRTTSTTSTSTTSTSTTATIGQLPLVSINGTIIGIYKTTVGTNSTTATPGNYIGQYIPTESPYNACDNNTGTKYLSFGTCGETTIDSICGLNTGLYLELQRGSSLIIGLQMCTGNDYPERDPFIVSLEGSNLSGTVLNLGTSWTLIYNGPSGLQTDPGRSTCGRFQSINNTIQYKSYRFLVSAKRSISNSVQYSEIQLYGY</sequence>
<proteinExistence type="predicted"/>
<feature type="region of interest" description="Disordered" evidence="1">
    <location>
        <begin position="81"/>
        <end position="132"/>
    </location>
</feature>
<gene>
    <name evidence="4" type="ORF">OKA104_LOCUS8851</name>
    <name evidence="3" type="ORF">VCS650_LOCUS12241</name>
</gene>
<dbReference type="EMBL" id="CAJNON010000093">
    <property type="protein sequence ID" value="CAF0954235.1"/>
    <property type="molecule type" value="Genomic_DNA"/>
</dbReference>
<protein>
    <submittedName>
        <fullName evidence="4">Uncharacterized protein</fullName>
    </submittedName>
</protein>
<feature type="transmembrane region" description="Helical" evidence="2">
    <location>
        <begin position="39"/>
        <end position="62"/>
    </location>
</feature>
<dbReference type="Proteomes" id="UP000663881">
    <property type="component" value="Unassembled WGS sequence"/>
</dbReference>
<organism evidence="4 5">
    <name type="scientific">Adineta steineri</name>
    <dbReference type="NCBI Taxonomy" id="433720"/>
    <lineage>
        <taxon>Eukaryota</taxon>
        <taxon>Metazoa</taxon>
        <taxon>Spiralia</taxon>
        <taxon>Gnathifera</taxon>
        <taxon>Rotifera</taxon>
        <taxon>Eurotatoria</taxon>
        <taxon>Bdelloidea</taxon>
        <taxon>Adinetida</taxon>
        <taxon>Adinetidae</taxon>
        <taxon>Adineta</taxon>
    </lineage>
</organism>
<dbReference type="OrthoDB" id="10002667at2759"/>
<dbReference type="AlphaFoldDB" id="A0A818QQZ2"/>
<dbReference type="EMBL" id="CAJOAY010000366">
    <property type="protein sequence ID" value="CAF3644624.1"/>
    <property type="molecule type" value="Genomic_DNA"/>
</dbReference>
<evidence type="ECO:0000256" key="1">
    <source>
        <dbReference type="SAM" id="MobiDB-lite"/>
    </source>
</evidence>
<reference evidence="4" key="1">
    <citation type="submission" date="2021-02" db="EMBL/GenBank/DDBJ databases">
        <authorList>
            <person name="Nowell W R."/>
        </authorList>
    </citation>
    <scope>NUCLEOTIDE SEQUENCE</scope>
</reference>
<name>A0A818QQZ2_9BILA</name>
<evidence type="ECO:0000313" key="4">
    <source>
        <dbReference type="EMBL" id="CAF3644624.1"/>
    </source>
</evidence>
<accession>A0A818QQZ2</accession>
<comment type="caution">
    <text evidence="4">The sequence shown here is derived from an EMBL/GenBank/DDBJ whole genome shotgun (WGS) entry which is preliminary data.</text>
</comment>
<keyword evidence="2" id="KW-0472">Membrane</keyword>
<keyword evidence="2" id="KW-0812">Transmembrane</keyword>